<evidence type="ECO:0000313" key="6">
    <source>
        <dbReference type="Proteomes" id="UP000307541"/>
    </source>
</evidence>
<dbReference type="InterPro" id="IPR059106">
    <property type="entry name" value="WHD_MalT"/>
</dbReference>
<dbReference type="Gene3D" id="1.10.10.10">
    <property type="entry name" value="Winged helix-like DNA-binding domain superfamily/Winged helix DNA-binding domain"/>
    <property type="match status" value="1"/>
</dbReference>
<dbReference type="Pfam" id="PF13191">
    <property type="entry name" value="AAA_16"/>
    <property type="match status" value="1"/>
</dbReference>
<dbReference type="GO" id="GO:0006355">
    <property type="term" value="P:regulation of DNA-templated transcription"/>
    <property type="evidence" value="ECO:0007669"/>
    <property type="project" value="InterPro"/>
</dbReference>
<dbReference type="Pfam" id="PF00196">
    <property type="entry name" value="GerE"/>
    <property type="match status" value="1"/>
</dbReference>
<dbReference type="InterPro" id="IPR027417">
    <property type="entry name" value="P-loop_NTPase"/>
</dbReference>
<evidence type="ECO:0000256" key="1">
    <source>
        <dbReference type="ARBA" id="ARBA00023015"/>
    </source>
</evidence>
<keyword evidence="1" id="KW-0805">Transcription regulation</keyword>
<proteinExistence type="predicted"/>
<name>A0A4T1ZZF9_9PSED</name>
<evidence type="ECO:0000256" key="3">
    <source>
        <dbReference type="ARBA" id="ARBA00023163"/>
    </source>
</evidence>
<dbReference type="SUPFAM" id="SSF52540">
    <property type="entry name" value="P-loop containing nucleoside triphosphate hydrolases"/>
    <property type="match status" value="1"/>
</dbReference>
<dbReference type="InterPro" id="IPR011990">
    <property type="entry name" value="TPR-like_helical_dom_sf"/>
</dbReference>
<evidence type="ECO:0000313" key="5">
    <source>
        <dbReference type="EMBL" id="TIH09252.1"/>
    </source>
</evidence>
<keyword evidence="6" id="KW-1185">Reference proteome</keyword>
<dbReference type="EMBL" id="RFLV01000001">
    <property type="protein sequence ID" value="TIH09252.1"/>
    <property type="molecule type" value="Genomic_DNA"/>
</dbReference>
<dbReference type="InterPro" id="IPR036388">
    <property type="entry name" value="WH-like_DNA-bd_sf"/>
</dbReference>
<keyword evidence="2" id="KW-0238">DNA-binding</keyword>
<dbReference type="CDD" id="cd06170">
    <property type="entry name" value="LuxR_C_like"/>
    <property type="match status" value="1"/>
</dbReference>
<evidence type="ECO:0000256" key="2">
    <source>
        <dbReference type="ARBA" id="ARBA00023125"/>
    </source>
</evidence>
<dbReference type="AlphaFoldDB" id="A0A4T1ZZF9"/>
<dbReference type="PANTHER" id="PTHR44688:SF16">
    <property type="entry name" value="DNA-BINDING TRANSCRIPTIONAL ACTIVATOR DEVR_DOSR"/>
    <property type="match status" value="1"/>
</dbReference>
<dbReference type="Pfam" id="PF25873">
    <property type="entry name" value="WHD_MalT"/>
    <property type="match status" value="1"/>
</dbReference>
<comment type="caution">
    <text evidence="5">The sequence shown here is derived from an EMBL/GenBank/DDBJ whole genome shotgun (WGS) entry which is preliminary data.</text>
</comment>
<dbReference type="Proteomes" id="UP000307541">
    <property type="component" value="Unassembled WGS sequence"/>
</dbReference>
<dbReference type="SUPFAM" id="SSF46894">
    <property type="entry name" value="C-terminal effector domain of the bipartite response regulators"/>
    <property type="match status" value="1"/>
</dbReference>
<accession>A0A4T1ZZF9</accession>
<dbReference type="GO" id="GO:0003677">
    <property type="term" value="F:DNA binding"/>
    <property type="evidence" value="ECO:0007669"/>
    <property type="project" value="UniProtKB-KW"/>
</dbReference>
<dbReference type="OrthoDB" id="1123107at2"/>
<dbReference type="RefSeq" id="WP_136662536.1">
    <property type="nucleotide sequence ID" value="NZ_RFLV01000001.1"/>
</dbReference>
<dbReference type="PROSITE" id="PS50043">
    <property type="entry name" value="HTH_LUXR_2"/>
    <property type="match status" value="1"/>
</dbReference>
<dbReference type="SMART" id="SM00421">
    <property type="entry name" value="HTH_LUXR"/>
    <property type="match status" value="1"/>
</dbReference>
<gene>
    <name evidence="5" type="ORF">D8779_00580</name>
</gene>
<dbReference type="InterPro" id="IPR000792">
    <property type="entry name" value="Tscrpt_reg_LuxR_C"/>
</dbReference>
<sequence length="879" mass="97742">MDHPQPLAALATGVQRESLLQLLARSERFALTLVLAPAGSGKSTLLQHWRARCEAAVVHYPLQARDNDPLCFFRRLAEIIRAQVGDFDTSWFNPLAVATGLSPQLLGDLLSDALARIEQPLFIVLDDFQWIDCPSILEVITSLLEQLPANVRLILASRNHPGFSLSQLKLENRLLCIDQHDLRLSPAQVQQLNAHLGGHALSDAYVGSLLGMTEGWVAGVKIALLAYARFGTQALERFDGSQPEIVDYFGHVVLRQLPPDLREFLLCSGLFERFDGALCDYVMQRTGSALLLEELAERQLFLLPVEHQPGWFRFHALLQDFLYRRLLVEEYARLDQLHSRAADYYLGLGEHEQALQHAQRCNEQTVFLDMLEGSCASWVRNGQFGDILRWLEPLPEALLSARPKLLGWLIAALSLSRRFHQAHYYLELLDSLGCGVPGANLEPATRQFLALLLGLFEQDKDFDPPPAWRELLEPGQDLEIRACTLAVIAYQHLLASRLQEAIRCASESKQLLAQCGYSFLESYTDLTIALCHRNAGRATHARKEVCSDYQRTDKAAPAWVNRATAMVVVLYEQNQLVEAQQLCDELMAMVNSSSATEAIATVYITLSRLLHRQQQTARASRLLDQLSCILQLGNYARFVSQVAQESMRQALLSGTSAAMDAVAQRYDLAARLQAGEWAVVRAYDENWERVGLACVYWLRARGALAQAERILKVLAASLRPSEMRARLLIVEANRLVLAAPAQTKGQQLAALSGLVEVYGIVNINRSVFDEAPGFAAGVLDLAQSGLLVVPDKYREHYGEFLQGIQATPPVDALASSLLTGREVEVFECLLSGLSNTQISAKTGIALSTTKWHLKNIYSKLNVSSRTEAILAVRPRASLN</sequence>
<dbReference type="PANTHER" id="PTHR44688">
    <property type="entry name" value="DNA-BINDING TRANSCRIPTIONAL ACTIVATOR DEVR_DOSR"/>
    <property type="match status" value="1"/>
</dbReference>
<dbReference type="InterPro" id="IPR016032">
    <property type="entry name" value="Sig_transdc_resp-reg_C-effctor"/>
</dbReference>
<feature type="domain" description="HTH luxR-type" evidence="4">
    <location>
        <begin position="811"/>
        <end position="876"/>
    </location>
</feature>
<protein>
    <submittedName>
        <fullName evidence="5">LuxR family transcriptional regulator</fullName>
    </submittedName>
</protein>
<reference evidence="5 6" key="1">
    <citation type="submission" date="2018-10" db="EMBL/GenBank/DDBJ databases">
        <title>Pseudomonas leptonychotis sp. nov., isolated from Weddell seals in Antarctica.</title>
        <authorList>
            <person name="Novakova D."/>
            <person name="Svec P."/>
            <person name="Kralova S."/>
            <person name="Kristofova L."/>
            <person name="Zeman M."/>
            <person name="Pantucek R."/>
            <person name="Maslanova I."/>
            <person name="Sedlacek I."/>
        </authorList>
    </citation>
    <scope>NUCLEOTIDE SEQUENCE [LARGE SCALE GENOMIC DNA]</scope>
    <source>
        <strain evidence="5 6">CCM 8849</strain>
    </source>
</reference>
<dbReference type="Gene3D" id="3.40.50.300">
    <property type="entry name" value="P-loop containing nucleotide triphosphate hydrolases"/>
    <property type="match status" value="1"/>
</dbReference>
<dbReference type="InterPro" id="IPR041664">
    <property type="entry name" value="AAA_16"/>
</dbReference>
<dbReference type="SUPFAM" id="SSF48452">
    <property type="entry name" value="TPR-like"/>
    <property type="match status" value="1"/>
</dbReference>
<dbReference type="PRINTS" id="PR00038">
    <property type="entry name" value="HTHLUXR"/>
</dbReference>
<evidence type="ECO:0000259" key="4">
    <source>
        <dbReference type="PROSITE" id="PS50043"/>
    </source>
</evidence>
<organism evidence="5 6">
    <name type="scientific">Pseudomonas leptonychotis</name>
    <dbReference type="NCBI Taxonomy" id="2448482"/>
    <lineage>
        <taxon>Bacteria</taxon>
        <taxon>Pseudomonadati</taxon>
        <taxon>Pseudomonadota</taxon>
        <taxon>Gammaproteobacteria</taxon>
        <taxon>Pseudomonadales</taxon>
        <taxon>Pseudomonadaceae</taxon>
        <taxon>Pseudomonas</taxon>
    </lineage>
</organism>
<keyword evidence="3" id="KW-0804">Transcription</keyword>